<dbReference type="GO" id="GO:0016042">
    <property type="term" value="P:lipid catabolic process"/>
    <property type="evidence" value="ECO:0007669"/>
    <property type="project" value="UniProtKB-KW"/>
</dbReference>
<feature type="chain" id="PRO_5017000423" evidence="4">
    <location>
        <begin position="22"/>
        <end position="352"/>
    </location>
</feature>
<evidence type="ECO:0000256" key="3">
    <source>
        <dbReference type="ARBA" id="ARBA00023098"/>
    </source>
</evidence>
<organism evidence="6 7">
    <name type="scientific">Phyllobacterium salinisoli</name>
    <dbReference type="NCBI Taxonomy" id="1899321"/>
    <lineage>
        <taxon>Bacteria</taxon>
        <taxon>Pseudomonadati</taxon>
        <taxon>Pseudomonadota</taxon>
        <taxon>Alphaproteobacteria</taxon>
        <taxon>Hyphomicrobiales</taxon>
        <taxon>Phyllobacteriaceae</taxon>
        <taxon>Phyllobacterium</taxon>
    </lineage>
</organism>
<evidence type="ECO:0000256" key="1">
    <source>
        <dbReference type="ARBA" id="ARBA00022801"/>
    </source>
</evidence>
<name>A0A368JYH2_9HYPH</name>
<dbReference type="SUPFAM" id="SSF53474">
    <property type="entry name" value="alpha/beta-Hydrolases"/>
    <property type="match status" value="1"/>
</dbReference>
<feature type="domain" description="AB hydrolase-1" evidence="5">
    <location>
        <begin position="86"/>
        <end position="207"/>
    </location>
</feature>
<feature type="signal peptide" evidence="4">
    <location>
        <begin position="1"/>
        <end position="21"/>
    </location>
</feature>
<dbReference type="PANTHER" id="PTHR10272:SF0">
    <property type="entry name" value="PLATELET-ACTIVATING FACTOR ACETYLHYDROLASE"/>
    <property type="match status" value="1"/>
</dbReference>
<keyword evidence="2" id="KW-0442">Lipid degradation</keyword>
<keyword evidence="1 6" id="KW-0378">Hydrolase</keyword>
<keyword evidence="3" id="KW-0443">Lipid metabolism</keyword>
<dbReference type="Gene3D" id="3.40.50.1820">
    <property type="entry name" value="alpha/beta hydrolase"/>
    <property type="match status" value="1"/>
</dbReference>
<reference evidence="6 7" key="1">
    <citation type="submission" date="2018-07" db="EMBL/GenBank/DDBJ databases">
        <title>The draft genome of Phyllobacterium salinisoli.</title>
        <authorList>
            <person name="Liu L."/>
            <person name="Li L."/>
            <person name="Zhang X."/>
            <person name="Liang L."/>
        </authorList>
    </citation>
    <scope>NUCLEOTIDE SEQUENCE [LARGE SCALE GENOMIC DNA]</scope>
    <source>
        <strain evidence="6 7">LLAN61</strain>
    </source>
</reference>
<evidence type="ECO:0000256" key="4">
    <source>
        <dbReference type="SAM" id="SignalP"/>
    </source>
</evidence>
<dbReference type="RefSeq" id="WP_114442882.1">
    <property type="nucleotide sequence ID" value="NZ_QOZG01000032.1"/>
</dbReference>
<gene>
    <name evidence="6" type="ORF">DUT91_23780</name>
</gene>
<sequence length="352" mass="38224">MIKFLLLVSVLGILSLSPAHALEAVGYREIEVVDRTASERPFHATLWYPARAHGAPEIIGENAILYGVSAYRDAPPSGKAARPLALLSHGFNGSWRSLSWLAVELARNGYIVAVPNHPGTSIVNMNPVEAEKLWERPRDISRLIDTLLTEPVSVGRIDSSRIAAIGHSLGAWTVAALAGARFDADGFAAECRSHPDPFTCGLSRQLGISTRVGTENPLDADMRDRRIGAFVTLDIGMARGFTPDSLERIRKPFLIISAGTEMGGLPAQMESGYLMQYLPSNLVQHAEIIDAMHFSFTQLCKPEAEKILAQESPADVILCRDGGTIGRAAIHRQTVERILPFLAETIPAKTSD</sequence>
<dbReference type="Proteomes" id="UP000253420">
    <property type="component" value="Unassembled WGS sequence"/>
</dbReference>
<keyword evidence="4" id="KW-0732">Signal</keyword>
<dbReference type="EMBL" id="QOZG01000032">
    <property type="protein sequence ID" value="RCS21495.1"/>
    <property type="molecule type" value="Genomic_DNA"/>
</dbReference>
<dbReference type="GO" id="GO:0003847">
    <property type="term" value="F:1-alkyl-2-acetylglycerophosphocholine esterase activity"/>
    <property type="evidence" value="ECO:0007669"/>
    <property type="project" value="TreeGrafter"/>
</dbReference>
<dbReference type="OrthoDB" id="9814760at2"/>
<comment type="caution">
    <text evidence="6">The sequence shown here is derived from an EMBL/GenBank/DDBJ whole genome shotgun (WGS) entry which is preliminary data.</text>
</comment>
<evidence type="ECO:0000313" key="7">
    <source>
        <dbReference type="Proteomes" id="UP000253420"/>
    </source>
</evidence>
<dbReference type="InterPro" id="IPR029058">
    <property type="entry name" value="AB_hydrolase_fold"/>
</dbReference>
<accession>A0A368JYH2</accession>
<evidence type="ECO:0000313" key="6">
    <source>
        <dbReference type="EMBL" id="RCS21495.1"/>
    </source>
</evidence>
<dbReference type="AlphaFoldDB" id="A0A368JYH2"/>
<keyword evidence="7" id="KW-1185">Reference proteome</keyword>
<dbReference type="PANTHER" id="PTHR10272">
    <property type="entry name" value="PLATELET-ACTIVATING FACTOR ACETYLHYDROLASE"/>
    <property type="match status" value="1"/>
</dbReference>
<proteinExistence type="predicted"/>
<protein>
    <submittedName>
        <fullName evidence="6">Alpha/beta fold hydrolase</fullName>
    </submittedName>
</protein>
<evidence type="ECO:0000259" key="5">
    <source>
        <dbReference type="Pfam" id="PF12697"/>
    </source>
</evidence>
<evidence type="ECO:0000256" key="2">
    <source>
        <dbReference type="ARBA" id="ARBA00022963"/>
    </source>
</evidence>
<dbReference type="InterPro" id="IPR000073">
    <property type="entry name" value="AB_hydrolase_1"/>
</dbReference>
<dbReference type="PIRSF" id="PIRSF031982">
    <property type="entry name" value="UCP031982_abhydr"/>
    <property type="match status" value="1"/>
</dbReference>
<dbReference type="Pfam" id="PF12697">
    <property type="entry name" value="Abhydrolase_6"/>
    <property type="match status" value="1"/>
</dbReference>
<dbReference type="InterPro" id="IPR016986">
    <property type="entry name" value="UCP031982_abhydr"/>
</dbReference>